<reference evidence="2" key="1">
    <citation type="submission" date="2018-06" db="EMBL/GenBank/DDBJ databases">
        <title>The expansion of sericin gene family in the greater wax moth, Galleria mellonella.</title>
        <authorList>
            <person name="Zurovec M."/>
            <person name="Kludkiewicz B."/>
            <person name="Kucerova L."/>
            <person name="Konik P."/>
            <person name="Konikova T."/>
            <person name="Sehnal F."/>
            <person name="Strnad H."/>
            <person name="Sehadova H."/>
        </authorList>
    </citation>
    <scope>NUCLEOTIDE SEQUENCE</scope>
    <source>
        <tissue evidence="2">Larval silk glands</tissue>
    </source>
</reference>
<gene>
    <name evidence="2" type="primary">P-8</name>
    <name evidence="4" type="synonym">LOC113513777</name>
</gene>
<keyword evidence="3" id="KW-1185">Reference proteome</keyword>
<dbReference type="EMBL" id="MH464805">
    <property type="protein sequence ID" value="AXY94912.1"/>
    <property type="molecule type" value="mRNA"/>
</dbReference>
<accession>A0A6J1WH91</accession>
<keyword evidence="1" id="KW-0732">Signal</keyword>
<dbReference type="AlphaFoldDB" id="A0A385JC16"/>
<feature type="signal peptide" evidence="1">
    <location>
        <begin position="1"/>
        <end position="18"/>
    </location>
</feature>
<accession>A0A385JC16</accession>
<evidence type="ECO:0000313" key="4">
    <source>
        <dbReference type="RefSeq" id="XP_026753561.2"/>
    </source>
</evidence>
<sequence length="79" mass="8406">MRFAVICLVLSLVLVCNGRPNDYDIKQTAIGKESASNVAIISDGGQPEPQGAGSPCCQDPCEKPAKPKKHKSKPKKIPC</sequence>
<evidence type="ECO:0000313" key="2">
    <source>
        <dbReference type="EMBL" id="AXY94912.1"/>
    </source>
</evidence>
<organism evidence="2">
    <name type="scientific">Galleria mellonella</name>
    <name type="common">Greater wax moth</name>
    <dbReference type="NCBI Taxonomy" id="7137"/>
    <lineage>
        <taxon>Eukaryota</taxon>
        <taxon>Metazoa</taxon>
        <taxon>Ecdysozoa</taxon>
        <taxon>Arthropoda</taxon>
        <taxon>Hexapoda</taxon>
        <taxon>Insecta</taxon>
        <taxon>Pterygota</taxon>
        <taxon>Neoptera</taxon>
        <taxon>Endopterygota</taxon>
        <taxon>Lepidoptera</taxon>
        <taxon>Glossata</taxon>
        <taxon>Ditrysia</taxon>
        <taxon>Pyraloidea</taxon>
        <taxon>Pyralidae</taxon>
        <taxon>Galleriinae</taxon>
        <taxon>Galleria</taxon>
    </lineage>
</organism>
<dbReference type="RefSeq" id="XP_026753561.2">
    <property type="nucleotide sequence ID" value="XM_026897760.3"/>
</dbReference>
<dbReference type="KEGG" id="gmw:113513777"/>
<reference evidence="4" key="2">
    <citation type="submission" date="2025-05" db="UniProtKB">
        <authorList>
            <consortium name="RefSeq"/>
        </authorList>
    </citation>
    <scope>IDENTIFICATION</scope>
    <source>
        <tissue evidence="4">Whole larvae</tissue>
    </source>
</reference>
<protein>
    <submittedName>
        <fullName evidence="4">Uncharacterized protein LOC113513777</fullName>
    </submittedName>
    <submittedName>
        <fullName evidence="2">p-8</fullName>
    </submittedName>
</protein>
<dbReference type="Proteomes" id="UP001652740">
    <property type="component" value="Unplaced"/>
</dbReference>
<proteinExistence type="evidence at transcript level"/>
<name>A0A385JC16_GALME</name>
<evidence type="ECO:0000256" key="1">
    <source>
        <dbReference type="SAM" id="SignalP"/>
    </source>
</evidence>
<feature type="chain" id="PRO_5017385193" evidence="1">
    <location>
        <begin position="19"/>
        <end position="79"/>
    </location>
</feature>
<evidence type="ECO:0000313" key="3">
    <source>
        <dbReference type="Proteomes" id="UP001652740"/>
    </source>
</evidence>